<proteinExistence type="inferred from homology"/>
<organism evidence="5">
    <name type="scientific">freshwater metagenome</name>
    <dbReference type="NCBI Taxonomy" id="449393"/>
    <lineage>
        <taxon>unclassified sequences</taxon>
        <taxon>metagenomes</taxon>
        <taxon>ecological metagenomes</taxon>
    </lineage>
</organism>
<dbReference type="Gene3D" id="3.90.550.10">
    <property type="entry name" value="Spore Coat Polysaccharide Biosynthesis Protein SpsA, Chain A"/>
    <property type="match status" value="1"/>
</dbReference>
<protein>
    <submittedName>
        <fullName evidence="5">Unannotated protein</fullName>
    </submittedName>
</protein>
<evidence type="ECO:0000256" key="1">
    <source>
        <dbReference type="ARBA" id="ARBA00006739"/>
    </source>
</evidence>
<keyword evidence="2" id="KW-0328">Glycosyltransferase</keyword>
<name>A0A6J7NZQ1_9ZZZZ</name>
<feature type="domain" description="Glycosyltransferase 2-like" evidence="4">
    <location>
        <begin position="4"/>
        <end position="128"/>
    </location>
</feature>
<evidence type="ECO:0000313" key="5">
    <source>
        <dbReference type="EMBL" id="CAB4998491.1"/>
    </source>
</evidence>
<sequence length="275" mass="29284">MVAVVPTFRPESGELNSLVASLQAQGISVLVTDDASPCTSDPALREVESLGVNVVRHSHNRGIARGLNDGLAFAVARGATWLLTVDQDSSLPPGYVAALLAAASDRVGVIGAEIISDASGDVRYPTTQSDGHLATEEVFQTGSLWSVAALTAIGGFDESLGIDAVDAAACLRLRERGFIVALAPGVRLEHRVGAARQVTLLGRTVLATGHSPERRTTMVRNRLRLAPAEFRQSPKHAFRTLRRVGVNAVLGATVEENRWAKTKGTIKGLWPRRSR</sequence>
<accession>A0A6J7NZQ1</accession>
<evidence type="ECO:0000259" key="4">
    <source>
        <dbReference type="Pfam" id="PF00535"/>
    </source>
</evidence>
<evidence type="ECO:0000256" key="2">
    <source>
        <dbReference type="ARBA" id="ARBA00022676"/>
    </source>
</evidence>
<dbReference type="PANTHER" id="PTHR43179">
    <property type="entry name" value="RHAMNOSYLTRANSFERASE WBBL"/>
    <property type="match status" value="1"/>
</dbReference>
<dbReference type="AlphaFoldDB" id="A0A6J7NZQ1"/>
<dbReference type="InterPro" id="IPR029044">
    <property type="entry name" value="Nucleotide-diphossugar_trans"/>
</dbReference>
<dbReference type="GO" id="GO:0016757">
    <property type="term" value="F:glycosyltransferase activity"/>
    <property type="evidence" value="ECO:0007669"/>
    <property type="project" value="UniProtKB-KW"/>
</dbReference>
<comment type="similarity">
    <text evidence="1">Belongs to the glycosyltransferase 2 family.</text>
</comment>
<dbReference type="EMBL" id="CAFBOM010000263">
    <property type="protein sequence ID" value="CAB4998491.1"/>
    <property type="molecule type" value="Genomic_DNA"/>
</dbReference>
<keyword evidence="3" id="KW-0808">Transferase</keyword>
<dbReference type="SUPFAM" id="SSF53448">
    <property type="entry name" value="Nucleotide-diphospho-sugar transferases"/>
    <property type="match status" value="1"/>
</dbReference>
<dbReference type="PANTHER" id="PTHR43179:SF12">
    <property type="entry name" value="GALACTOFURANOSYLTRANSFERASE GLFT2"/>
    <property type="match status" value="1"/>
</dbReference>
<gene>
    <name evidence="5" type="ORF">UFOPK3957_01433</name>
</gene>
<dbReference type="Pfam" id="PF00535">
    <property type="entry name" value="Glycos_transf_2"/>
    <property type="match status" value="1"/>
</dbReference>
<reference evidence="5" key="1">
    <citation type="submission" date="2020-05" db="EMBL/GenBank/DDBJ databases">
        <authorList>
            <person name="Chiriac C."/>
            <person name="Salcher M."/>
            <person name="Ghai R."/>
            <person name="Kavagutti S V."/>
        </authorList>
    </citation>
    <scope>NUCLEOTIDE SEQUENCE</scope>
</reference>
<dbReference type="InterPro" id="IPR001173">
    <property type="entry name" value="Glyco_trans_2-like"/>
</dbReference>
<evidence type="ECO:0000256" key="3">
    <source>
        <dbReference type="ARBA" id="ARBA00022679"/>
    </source>
</evidence>